<dbReference type="AlphaFoldDB" id="A0A1F6MCU9"/>
<comment type="caution">
    <text evidence="1">The sequence shown here is derived from an EMBL/GenBank/DDBJ whole genome shotgun (WGS) entry which is preliminary data.</text>
</comment>
<evidence type="ECO:0000313" key="2">
    <source>
        <dbReference type="Proteomes" id="UP000177953"/>
    </source>
</evidence>
<organism evidence="1 2">
    <name type="scientific">Candidatus Magasanikbacteria bacterium RIFCSPHIGHO2_01_FULL_47_8</name>
    <dbReference type="NCBI Taxonomy" id="1798673"/>
    <lineage>
        <taxon>Bacteria</taxon>
        <taxon>Candidatus Magasanikiibacteriota</taxon>
    </lineage>
</organism>
<protein>
    <submittedName>
        <fullName evidence="1">Uncharacterized protein</fullName>
    </submittedName>
</protein>
<sequence length="68" mass="7820">MLDLSKVKEVISATSSDQDFVNEKLKSGKWVLLELKILEVARWQERSTGVEAHLRKYGETIYVIGRVK</sequence>
<dbReference type="EMBL" id="MFPU01000040">
    <property type="protein sequence ID" value="OGH69456.1"/>
    <property type="molecule type" value="Genomic_DNA"/>
</dbReference>
<name>A0A1F6MCU9_9BACT</name>
<evidence type="ECO:0000313" key="1">
    <source>
        <dbReference type="EMBL" id="OGH69456.1"/>
    </source>
</evidence>
<reference evidence="1 2" key="1">
    <citation type="journal article" date="2016" name="Nat. Commun.">
        <title>Thousands of microbial genomes shed light on interconnected biogeochemical processes in an aquifer system.</title>
        <authorList>
            <person name="Anantharaman K."/>
            <person name="Brown C.T."/>
            <person name="Hug L.A."/>
            <person name="Sharon I."/>
            <person name="Castelle C.J."/>
            <person name="Probst A.J."/>
            <person name="Thomas B.C."/>
            <person name="Singh A."/>
            <person name="Wilkins M.J."/>
            <person name="Karaoz U."/>
            <person name="Brodie E.L."/>
            <person name="Williams K.H."/>
            <person name="Hubbard S.S."/>
            <person name="Banfield J.F."/>
        </authorList>
    </citation>
    <scope>NUCLEOTIDE SEQUENCE [LARGE SCALE GENOMIC DNA]</scope>
</reference>
<dbReference type="Proteomes" id="UP000177953">
    <property type="component" value="Unassembled WGS sequence"/>
</dbReference>
<proteinExistence type="predicted"/>
<gene>
    <name evidence="1" type="ORF">A2754_00890</name>
</gene>
<accession>A0A1F6MCU9</accession>